<reference evidence="1" key="1">
    <citation type="submission" date="2023-04" db="EMBL/GenBank/DDBJ databases">
        <title>Draft Genome sequencing of Naganishia species isolated from polar environments using Oxford Nanopore Technology.</title>
        <authorList>
            <person name="Leo P."/>
            <person name="Venkateswaran K."/>
        </authorList>
    </citation>
    <scope>NUCLEOTIDE SEQUENCE</scope>
    <source>
        <strain evidence="1">MNA-CCFEE 5262</strain>
    </source>
</reference>
<keyword evidence="2" id="KW-1185">Reference proteome</keyword>
<comment type="caution">
    <text evidence="1">The sequence shown here is derived from an EMBL/GenBank/DDBJ whole genome shotgun (WGS) entry which is preliminary data.</text>
</comment>
<protein>
    <submittedName>
        <fullName evidence="1">Uncharacterized protein</fullName>
    </submittedName>
</protein>
<evidence type="ECO:0000313" key="1">
    <source>
        <dbReference type="EMBL" id="KAJ9106695.1"/>
    </source>
</evidence>
<evidence type="ECO:0000313" key="2">
    <source>
        <dbReference type="Proteomes" id="UP001230649"/>
    </source>
</evidence>
<name>A0ACC2W6F2_9TREE</name>
<gene>
    <name evidence="1" type="ORF">QFC20_004026</name>
</gene>
<dbReference type="Proteomes" id="UP001230649">
    <property type="component" value="Unassembled WGS sequence"/>
</dbReference>
<dbReference type="EMBL" id="JASBWS010000042">
    <property type="protein sequence ID" value="KAJ9106695.1"/>
    <property type="molecule type" value="Genomic_DNA"/>
</dbReference>
<sequence>MSQSLRRAWTLNKAYINDSTALTAAFGFRMGGRRSNSALSWTASPVEDNQGVLWPWSGMGVDCIQPGYPLLVRFEMDIARQPGNQHSRPSLRQRFCCNAQAIIVRPLHRTFFAIFREAEHKLGGLVQIRQECEAMFTISLVNDKTDDPTNPEPSVFVDLGLYEDSEDEDYDYINPAPKFIMAKLEDL</sequence>
<accession>A0ACC2W6F2</accession>
<proteinExistence type="predicted"/>
<organism evidence="1 2">
    <name type="scientific">Naganishia adeliensis</name>
    <dbReference type="NCBI Taxonomy" id="92952"/>
    <lineage>
        <taxon>Eukaryota</taxon>
        <taxon>Fungi</taxon>
        <taxon>Dikarya</taxon>
        <taxon>Basidiomycota</taxon>
        <taxon>Agaricomycotina</taxon>
        <taxon>Tremellomycetes</taxon>
        <taxon>Filobasidiales</taxon>
        <taxon>Filobasidiaceae</taxon>
        <taxon>Naganishia</taxon>
    </lineage>
</organism>